<dbReference type="PROSITE" id="PS50110">
    <property type="entry name" value="RESPONSE_REGULATORY"/>
    <property type="match status" value="1"/>
</dbReference>
<dbReference type="EMBL" id="GL349440">
    <property type="protein sequence ID" value="KNC56187.1"/>
    <property type="molecule type" value="Genomic_DNA"/>
</dbReference>
<evidence type="ECO:0000259" key="4">
    <source>
        <dbReference type="PROSITE" id="PS50110"/>
    </source>
</evidence>
<keyword evidence="2" id="KW-0902">Two-component regulatory system</keyword>
<dbReference type="OrthoDB" id="21225at2759"/>
<dbReference type="SUPFAM" id="SSF52172">
    <property type="entry name" value="CheY-like"/>
    <property type="match status" value="1"/>
</dbReference>
<dbReference type="eggNOG" id="KOG0519">
    <property type="taxonomic scope" value="Eukaryota"/>
</dbReference>
<dbReference type="GeneID" id="25569612"/>
<dbReference type="PANTHER" id="PTHR45339:SF1">
    <property type="entry name" value="HYBRID SIGNAL TRANSDUCTION HISTIDINE KINASE J"/>
    <property type="match status" value="1"/>
</dbReference>
<keyword evidence="1 3" id="KW-0597">Phosphoprotein</keyword>
<proteinExistence type="predicted"/>
<gene>
    <name evidence="5" type="ORF">AMSG_11697</name>
</gene>
<dbReference type="Proteomes" id="UP000054408">
    <property type="component" value="Unassembled WGS sequence"/>
</dbReference>
<evidence type="ECO:0000256" key="2">
    <source>
        <dbReference type="ARBA" id="ARBA00023012"/>
    </source>
</evidence>
<dbReference type="SMART" id="SM00448">
    <property type="entry name" value="REC"/>
    <property type="match status" value="1"/>
</dbReference>
<reference evidence="5 6" key="1">
    <citation type="submission" date="2010-05" db="EMBL/GenBank/DDBJ databases">
        <title>The Genome Sequence of Thecamonas trahens ATCC 50062.</title>
        <authorList>
            <consortium name="The Broad Institute Genome Sequencing Platform"/>
            <person name="Russ C."/>
            <person name="Cuomo C."/>
            <person name="Shea T."/>
            <person name="Young S.K."/>
            <person name="Zeng Q."/>
            <person name="Koehrsen M."/>
            <person name="Haas B."/>
            <person name="Borodovsky M."/>
            <person name="Guigo R."/>
            <person name="Alvarado L."/>
            <person name="Berlin A."/>
            <person name="Bochicchio J."/>
            <person name="Borenstein D."/>
            <person name="Chapman S."/>
            <person name="Chen Z."/>
            <person name="Freedman E."/>
            <person name="Gellesch M."/>
            <person name="Goldberg J."/>
            <person name="Griggs A."/>
            <person name="Gujja S."/>
            <person name="Heilman E."/>
            <person name="Heiman D."/>
            <person name="Hepburn T."/>
            <person name="Howarth C."/>
            <person name="Jen D."/>
            <person name="Larson L."/>
            <person name="Mehta T."/>
            <person name="Park D."/>
            <person name="Pearson M."/>
            <person name="Roberts A."/>
            <person name="Saif S."/>
            <person name="Shenoy N."/>
            <person name="Sisk P."/>
            <person name="Stolte C."/>
            <person name="Sykes S."/>
            <person name="Thomson T."/>
            <person name="Walk T."/>
            <person name="White J."/>
            <person name="Yandava C."/>
            <person name="Burger G."/>
            <person name="Gray M.W."/>
            <person name="Holland P.W.H."/>
            <person name="King N."/>
            <person name="Lang F.B.F."/>
            <person name="Roger A.J."/>
            <person name="Ruiz-Trillo I."/>
            <person name="Lander E."/>
            <person name="Nusbaum C."/>
        </authorList>
    </citation>
    <scope>NUCLEOTIDE SEQUENCE [LARGE SCALE GENOMIC DNA]</scope>
    <source>
        <strain evidence="5 6">ATCC 50062</strain>
    </source>
</reference>
<sequence>MLLSARAASGNPAPQLVVLDLDSGGPSLPTIKLAAMLRTSSAALPRNQHQLIVALGANDDSLSPDAASSFDAVAASPLDPPTARSLLRYAIAAHALSSLDDLMAFSTIKEPINVLVVDDMEINRMVLSALLAELSIDVAEAANGDEMLAHIRRNSSSPDLVLLDCHMPVKDGFTAARELRDSESDLPESKSSIPISAVTADSNATARALDAGMDVCLFKPITLQTVRAVVAFLVDRALPPDTNPAPLPPPLISAISNAVHSLPRVSQGELDPLLVALVLARQPAAAAALRIAWELACLWPRAPLIASLLIKHKLIVHTPSP</sequence>
<dbReference type="GO" id="GO:0000160">
    <property type="term" value="P:phosphorelay signal transduction system"/>
    <property type="evidence" value="ECO:0007669"/>
    <property type="project" value="UniProtKB-KW"/>
</dbReference>
<organism evidence="5 6">
    <name type="scientific">Thecamonas trahens ATCC 50062</name>
    <dbReference type="NCBI Taxonomy" id="461836"/>
    <lineage>
        <taxon>Eukaryota</taxon>
        <taxon>Apusozoa</taxon>
        <taxon>Apusomonadida</taxon>
        <taxon>Apusomonadidae</taxon>
        <taxon>Thecamonas</taxon>
    </lineage>
</organism>
<dbReference type="Pfam" id="PF00072">
    <property type="entry name" value="Response_reg"/>
    <property type="match status" value="1"/>
</dbReference>
<dbReference type="InterPro" id="IPR011006">
    <property type="entry name" value="CheY-like_superfamily"/>
</dbReference>
<keyword evidence="6" id="KW-1185">Reference proteome</keyword>
<dbReference type="AlphaFoldDB" id="A0A0L0DVI9"/>
<dbReference type="PANTHER" id="PTHR45339">
    <property type="entry name" value="HYBRID SIGNAL TRANSDUCTION HISTIDINE KINASE J"/>
    <property type="match status" value="1"/>
</dbReference>
<dbReference type="CDD" id="cd17546">
    <property type="entry name" value="REC_hyHK_CKI1_RcsC-like"/>
    <property type="match status" value="1"/>
</dbReference>
<evidence type="ECO:0000313" key="5">
    <source>
        <dbReference type="EMBL" id="KNC56187.1"/>
    </source>
</evidence>
<feature type="domain" description="Response regulatory" evidence="4">
    <location>
        <begin position="113"/>
        <end position="234"/>
    </location>
</feature>
<name>A0A0L0DVI9_THETB</name>
<evidence type="ECO:0000313" key="6">
    <source>
        <dbReference type="Proteomes" id="UP000054408"/>
    </source>
</evidence>
<dbReference type="Gene3D" id="3.40.50.2300">
    <property type="match status" value="1"/>
</dbReference>
<accession>A0A0L0DVI9</accession>
<dbReference type="STRING" id="461836.A0A0L0DVI9"/>
<dbReference type="RefSeq" id="XP_013761236.1">
    <property type="nucleotide sequence ID" value="XM_013905782.1"/>
</dbReference>
<evidence type="ECO:0000256" key="1">
    <source>
        <dbReference type="ARBA" id="ARBA00022553"/>
    </source>
</evidence>
<dbReference type="InterPro" id="IPR001789">
    <property type="entry name" value="Sig_transdc_resp-reg_receiver"/>
</dbReference>
<protein>
    <recommendedName>
        <fullName evidence="4">Response regulatory domain-containing protein</fullName>
    </recommendedName>
</protein>
<evidence type="ECO:0000256" key="3">
    <source>
        <dbReference type="PROSITE-ProRule" id="PRU00169"/>
    </source>
</evidence>
<feature type="modified residue" description="4-aspartylphosphate" evidence="3">
    <location>
        <position position="164"/>
    </location>
</feature>